<dbReference type="RefSeq" id="WP_158607112.1">
    <property type="nucleotide sequence ID" value="NZ_BMPB01000002.1"/>
</dbReference>
<evidence type="ECO:0000256" key="1">
    <source>
        <dbReference type="ARBA" id="ARBA00004561"/>
    </source>
</evidence>
<feature type="domain" description="Major fimbrial subunit protein N-terminal" evidence="5">
    <location>
        <begin position="52"/>
        <end position="141"/>
    </location>
</feature>
<keyword evidence="4" id="KW-0281">Fimbrium</keyword>
<dbReference type="PROSITE" id="PS51257">
    <property type="entry name" value="PROKAR_LIPOPROTEIN"/>
    <property type="match status" value="1"/>
</dbReference>
<dbReference type="EMBL" id="JACHOC010000002">
    <property type="protein sequence ID" value="MBB4621457.1"/>
    <property type="molecule type" value="Genomic_DNA"/>
</dbReference>
<dbReference type="InterPro" id="IPR029141">
    <property type="entry name" value="FimA_N"/>
</dbReference>
<evidence type="ECO:0000256" key="4">
    <source>
        <dbReference type="ARBA" id="ARBA00023263"/>
    </source>
</evidence>
<evidence type="ECO:0000259" key="5">
    <source>
        <dbReference type="Pfam" id="PF06321"/>
    </source>
</evidence>
<comment type="similarity">
    <text evidence="2">Belongs to the bacteroidetes fimbrillin superfamily. FimA/Mfa1 family.</text>
</comment>
<comment type="caution">
    <text evidence="6">The sequence shown here is derived from an EMBL/GenBank/DDBJ whole genome shotgun (WGS) entry which is preliminary data.</text>
</comment>
<evidence type="ECO:0000256" key="2">
    <source>
        <dbReference type="ARBA" id="ARBA00006011"/>
    </source>
</evidence>
<evidence type="ECO:0000256" key="3">
    <source>
        <dbReference type="ARBA" id="ARBA00022729"/>
    </source>
</evidence>
<protein>
    <recommendedName>
        <fullName evidence="5">Major fimbrial subunit protein N-terminal domain-containing protein</fullName>
    </recommendedName>
</protein>
<sequence>MKGLFQKYRLNLLTGCLLLVFGICGCEQEVLIDQKTETTDHTDAICIVTRVSSDIGAGEAKASDKENAIRSLRLFVFSSDGKTMLLNKYFLTSDAAGEIPSNTFTYFVKTADDEFKISELLKKQNIIICLVANELKSMDGTLTYEQVRDARLDFSSIYDSNGMLDISLAGQGNASNKGYIPMYAETKSLSTDEWNAGQGKIINMSLIRSVAKVVLQITKGTLSGNDWDNNVEVTFKEASVVRIPQYGFMGLGALPYEGSQISTTTSPFDSYVVSKSSSLPSSKQLVFYVPEFIMSQSNNQQYSYLQITADYHTDTEDLKTTYKIPLGNGVQQLYNNSGKQINDLSQSELSLTRNTQYNVNATVSSIGTLAIFQIELNVTGWTKTEEISGSVNTPVLNVTSKDIPMSVETVRVFFWTNQEEVFIEEEGIAYDGSKFNVNNLFDNLAGQGVSNFHLFKSQESSYYPYNGYMDIKFVSSDTYNNNNKYTLILNAGGLKRTVVIESNPVVAQIIFNANGGSGSTNPCEVRYSQLEGMAILGKEITVHSVDIPVFISPSGMVFSGKWTYTSSGAEVPDDGNGNLTVTLHGSTTYLSALWIDK</sequence>
<reference evidence="6 7" key="1">
    <citation type="submission" date="2020-08" db="EMBL/GenBank/DDBJ databases">
        <title>Genomic Encyclopedia of Type Strains, Phase IV (KMG-IV): sequencing the most valuable type-strain genomes for metagenomic binning, comparative biology and taxonomic classification.</title>
        <authorList>
            <person name="Goeker M."/>
        </authorList>
    </citation>
    <scope>NUCLEOTIDE SEQUENCE [LARGE SCALE GENOMIC DNA]</scope>
    <source>
        <strain evidence="6 7">DSM 102983</strain>
    </source>
</reference>
<organism evidence="6 7">
    <name type="scientific">Parabacteroides faecis</name>
    <dbReference type="NCBI Taxonomy" id="1217282"/>
    <lineage>
        <taxon>Bacteria</taxon>
        <taxon>Pseudomonadati</taxon>
        <taxon>Bacteroidota</taxon>
        <taxon>Bacteroidia</taxon>
        <taxon>Bacteroidales</taxon>
        <taxon>Tannerellaceae</taxon>
        <taxon>Parabacteroides</taxon>
    </lineage>
</organism>
<proteinExistence type="inferred from homology"/>
<gene>
    <name evidence="6" type="ORF">GGQ57_001351</name>
</gene>
<comment type="subcellular location">
    <subcellularLocation>
        <location evidence="1">Fimbrium</location>
    </subcellularLocation>
</comment>
<dbReference type="Proteomes" id="UP000533637">
    <property type="component" value="Unassembled WGS sequence"/>
</dbReference>
<evidence type="ECO:0000313" key="6">
    <source>
        <dbReference type="EMBL" id="MBB4621457.1"/>
    </source>
</evidence>
<accession>A0ABR6KIZ4</accession>
<dbReference type="Pfam" id="PF06321">
    <property type="entry name" value="P_gingi_FimA"/>
    <property type="match status" value="1"/>
</dbReference>
<evidence type="ECO:0000313" key="7">
    <source>
        <dbReference type="Proteomes" id="UP000533637"/>
    </source>
</evidence>
<name>A0ABR6KIZ4_9BACT</name>
<keyword evidence="3" id="KW-0732">Signal</keyword>
<keyword evidence="7" id="KW-1185">Reference proteome</keyword>